<accession>A0A2G4YQL2</accession>
<dbReference type="RefSeq" id="WP_099473715.1">
    <property type="nucleotide sequence ID" value="NZ_CP041025.1"/>
</dbReference>
<organism evidence="4 5">
    <name type="scientific">Paremcibacter congregatus</name>
    <dbReference type="NCBI Taxonomy" id="2043170"/>
    <lineage>
        <taxon>Bacteria</taxon>
        <taxon>Pseudomonadati</taxon>
        <taxon>Pseudomonadota</taxon>
        <taxon>Alphaproteobacteria</taxon>
        <taxon>Emcibacterales</taxon>
        <taxon>Emcibacteraceae</taxon>
        <taxon>Paremcibacter</taxon>
    </lineage>
</organism>
<dbReference type="InterPro" id="IPR011059">
    <property type="entry name" value="Metal-dep_hydrolase_composite"/>
</dbReference>
<evidence type="ECO:0000256" key="1">
    <source>
        <dbReference type="ARBA" id="ARBA00006745"/>
    </source>
</evidence>
<dbReference type="GO" id="GO:0016810">
    <property type="term" value="F:hydrolase activity, acting on carbon-nitrogen (but not peptide) bonds"/>
    <property type="evidence" value="ECO:0007669"/>
    <property type="project" value="InterPro"/>
</dbReference>
<dbReference type="Pfam" id="PF01979">
    <property type="entry name" value="Amidohydro_1"/>
    <property type="match status" value="1"/>
</dbReference>
<comment type="similarity">
    <text evidence="1">Belongs to the metallo-dependent hydrolases superfamily. ATZ/TRZ family.</text>
</comment>
<proteinExistence type="inferred from homology"/>
<dbReference type="OrthoDB" id="9796020at2"/>
<dbReference type="PANTHER" id="PTHR43794">
    <property type="entry name" value="AMINOHYDROLASE SSNA-RELATED"/>
    <property type="match status" value="1"/>
</dbReference>
<evidence type="ECO:0000313" key="5">
    <source>
        <dbReference type="Proteomes" id="UP000229730"/>
    </source>
</evidence>
<dbReference type="SUPFAM" id="SSF51556">
    <property type="entry name" value="Metallo-dependent hydrolases"/>
    <property type="match status" value="1"/>
</dbReference>
<dbReference type="PANTHER" id="PTHR43794:SF11">
    <property type="entry name" value="AMIDOHYDROLASE-RELATED DOMAIN-CONTAINING PROTEIN"/>
    <property type="match status" value="1"/>
</dbReference>
<name>A0A2G4YQL2_9PROT</name>
<dbReference type="InParanoid" id="A0A2G4YQL2"/>
<sequence>MSCTVVDTLITGAKIITMDAERRVYMDGALAITGSQITAVGPRQEIEQKYRSDHVIDGRRFVISPGFVNSHIHVTGDPLTRNYVPDDIHCPPAEKLTKWVLPRYEAHGPEDEKVSAQLAALEMLRSGATSFIEAGTVRYLDEVVEGVDSLGIRGRVGAWVGGRAYDASEDQAKLNREAIRQLEDEVARYPAGEDARISAWPLLIGHSTNSDEVWLAAKQIADDKGLGISAHMSPYKDDPDWFLETYGRRPIEHLADLGVLGDNICLTHVAHIDESERQLIADSGTNVIFCPLPALKGVFGITSVGRFPEMAAEGVNMMLGTDGYDADIMHSAQLVAALFKDTHLDTRVFPAHEALSMLTLNGAKGMGMADRIGSLEAGKKADFVCHDTDRPEWRPLLSIVNQLIWSADGRGVHSVWVDGVRVIDNYHSTMIDEDELYANVQRCGERVIARSKVPFVSPWPVL</sequence>
<dbReference type="SUPFAM" id="SSF51338">
    <property type="entry name" value="Composite domain of metallo-dependent hydrolases"/>
    <property type="match status" value="1"/>
</dbReference>
<dbReference type="Proteomes" id="UP000229730">
    <property type="component" value="Unassembled WGS sequence"/>
</dbReference>
<dbReference type="Gene3D" id="3.20.20.140">
    <property type="entry name" value="Metal-dependent hydrolases"/>
    <property type="match status" value="1"/>
</dbReference>
<protein>
    <submittedName>
        <fullName evidence="4">Amidohydrolase</fullName>
    </submittedName>
</protein>
<evidence type="ECO:0000313" key="4">
    <source>
        <dbReference type="EMBL" id="PHZ84608.1"/>
    </source>
</evidence>
<feature type="domain" description="Amidohydrolase-related" evidence="3">
    <location>
        <begin position="62"/>
        <end position="422"/>
    </location>
</feature>
<keyword evidence="5" id="KW-1185">Reference proteome</keyword>
<keyword evidence="2 4" id="KW-0378">Hydrolase</keyword>
<dbReference type="InterPro" id="IPR032466">
    <property type="entry name" value="Metal_Hydrolase"/>
</dbReference>
<comment type="caution">
    <text evidence="4">The sequence shown here is derived from an EMBL/GenBank/DDBJ whole genome shotgun (WGS) entry which is preliminary data.</text>
</comment>
<dbReference type="InterPro" id="IPR050287">
    <property type="entry name" value="MTA/SAH_deaminase"/>
</dbReference>
<reference evidence="4 5" key="1">
    <citation type="submission" date="2017-10" db="EMBL/GenBank/DDBJ databases">
        <title>Frigbacter circumglobatus gen. nov. sp. nov., isolated from sediment cultured in situ.</title>
        <authorList>
            <person name="Zhao Z."/>
        </authorList>
    </citation>
    <scope>NUCLEOTIDE SEQUENCE [LARGE SCALE GENOMIC DNA]</scope>
    <source>
        <strain evidence="4 5">ZYL</strain>
    </source>
</reference>
<evidence type="ECO:0000256" key="2">
    <source>
        <dbReference type="ARBA" id="ARBA00022801"/>
    </source>
</evidence>
<evidence type="ECO:0000259" key="3">
    <source>
        <dbReference type="Pfam" id="PF01979"/>
    </source>
</evidence>
<dbReference type="AlphaFoldDB" id="A0A2G4YQL2"/>
<dbReference type="InterPro" id="IPR006680">
    <property type="entry name" value="Amidohydro-rel"/>
</dbReference>
<dbReference type="Gene3D" id="2.30.40.10">
    <property type="entry name" value="Urease, subunit C, domain 1"/>
    <property type="match status" value="1"/>
</dbReference>
<dbReference type="EMBL" id="PDEM01000024">
    <property type="protein sequence ID" value="PHZ84608.1"/>
    <property type="molecule type" value="Genomic_DNA"/>
</dbReference>
<gene>
    <name evidence="4" type="ORF">CRD36_12465</name>
</gene>